<keyword evidence="1" id="KW-1133">Transmembrane helix</keyword>
<keyword evidence="1" id="KW-0812">Transmembrane</keyword>
<dbReference type="AlphaFoldDB" id="A0A379SE01"/>
<evidence type="ECO:0000313" key="2">
    <source>
        <dbReference type="EMBL" id="SUG27822.1"/>
    </source>
</evidence>
<feature type="transmembrane region" description="Helical" evidence="1">
    <location>
        <begin position="69"/>
        <end position="88"/>
    </location>
</feature>
<accession>A0A379SE01</accession>
<dbReference type="PROSITE" id="PS51257">
    <property type="entry name" value="PROKAR_LIPOPROTEIN"/>
    <property type="match status" value="1"/>
</dbReference>
<gene>
    <name evidence="2" type="ORF">NCTC10718_05153</name>
</gene>
<reference evidence="2 3" key="1">
    <citation type="submission" date="2018-06" db="EMBL/GenBank/DDBJ databases">
        <authorList>
            <consortium name="Pathogen Informatics"/>
            <person name="Doyle S."/>
        </authorList>
    </citation>
    <scope>NUCLEOTIDE SEQUENCE [LARGE SCALE GENOMIC DNA]</scope>
    <source>
        <strain evidence="2 3">NCTC10718</strain>
    </source>
</reference>
<proteinExistence type="predicted"/>
<keyword evidence="1" id="KW-0472">Membrane</keyword>
<name>A0A379SE01_SALER</name>
<evidence type="ECO:0000256" key="1">
    <source>
        <dbReference type="SAM" id="Phobius"/>
    </source>
</evidence>
<protein>
    <submittedName>
        <fullName evidence="2">Uncharacterized protein</fullName>
    </submittedName>
</protein>
<dbReference type="Proteomes" id="UP000254332">
    <property type="component" value="Unassembled WGS sequence"/>
</dbReference>
<evidence type="ECO:0000313" key="3">
    <source>
        <dbReference type="Proteomes" id="UP000254332"/>
    </source>
</evidence>
<dbReference type="EMBL" id="UGWQ01000004">
    <property type="protein sequence ID" value="SUG27822.1"/>
    <property type="molecule type" value="Genomic_DNA"/>
</dbReference>
<organism evidence="2 3">
    <name type="scientific">Salmonella enterica</name>
    <name type="common">Salmonella choleraesuis</name>
    <dbReference type="NCBI Taxonomy" id="28901"/>
    <lineage>
        <taxon>Bacteria</taxon>
        <taxon>Pseudomonadati</taxon>
        <taxon>Pseudomonadota</taxon>
        <taxon>Gammaproteobacteria</taxon>
        <taxon>Enterobacterales</taxon>
        <taxon>Enterobacteriaceae</taxon>
        <taxon>Salmonella</taxon>
    </lineage>
</organism>
<sequence length="113" mass="12374">MKQASFLMKLAVVFFLLAIACGFAGWGAWKYWNAMFSALGYGIADFVTLNAENQAMKTPLNLTMYAMPVGFWCAAAGFLAASGVSFLLDVIGDIKTHFVDLYLAMRSKDDNHA</sequence>